<proteinExistence type="inferred from homology"/>
<dbReference type="STRING" id="3641.A0A061E601"/>
<evidence type="ECO:0000256" key="4">
    <source>
        <dbReference type="ARBA" id="ARBA00022705"/>
    </source>
</evidence>
<dbReference type="HOGENOM" id="CLU_026253_2_1_1"/>
<evidence type="ECO:0000313" key="13">
    <source>
        <dbReference type="Proteomes" id="UP000026915"/>
    </source>
</evidence>
<dbReference type="Gene3D" id="1.20.930.80">
    <property type="match status" value="1"/>
</dbReference>
<keyword evidence="2 9" id="KW-0004">4Fe-4S</keyword>
<organism evidence="12 13">
    <name type="scientific">Theobroma cacao</name>
    <name type="common">Cacao</name>
    <name type="synonym">Cocoa</name>
    <dbReference type="NCBI Taxonomy" id="3641"/>
    <lineage>
        <taxon>Eukaryota</taxon>
        <taxon>Viridiplantae</taxon>
        <taxon>Streptophyta</taxon>
        <taxon>Embryophyta</taxon>
        <taxon>Tracheophyta</taxon>
        <taxon>Spermatophyta</taxon>
        <taxon>Magnoliopsida</taxon>
        <taxon>eudicotyledons</taxon>
        <taxon>Gunneridae</taxon>
        <taxon>Pentapetalae</taxon>
        <taxon>rosids</taxon>
        <taxon>malvids</taxon>
        <taxon>Malvales</taxon>
        <taxon>Malvaceae</taxon>
        <taxon>Byttnerioideae</taxon>
        <taxon>Theobroma</taxon>
    </lineage>
</organism>
<comment type="similarity">
    <text evidence="1 9">Belongs to the eukaryotic-type primase large subunit family.</text>
</comment>
<dbReference type="GO" id="GO:0051539">
    <property type="term" value="F:4 iron, 4 sulfur cluster binding"/>
    <property type="evidence" value="ECO:0007669"/>
    <property type="project" value="UniProtKB-UniRule"/>
</dbReference>
<dbReference type="Proteomes" id="UP000026915">
    <property type="component" value="Chromosome 2"/>
</dbReference>
<dbReference type="InterPro" id="IPR058560">
    <property type="entry name" value="DNA_primase_C"/>
</dbReference>
<dbReference type="InParanoid" id="A0A061E601"/>
<evidence type="ECO:0000256" key="1">
    <source>
        <dbReference type="ARBA" id="ARBA00010564"/>
    </source>
</evidence>
<evidence type="ECO:0000313" key="12">
    <source>
        <dbReference type="EMBL" id="EOX99766.1"/>
    </source>
</evidence>
<feature type="binding site" evidence="10">
    <location>
        <position position="415"/>
    </location>
    <ligand>
        <name>[4Fe-4S] cluster</name>
        <dbReference type="ChEBI" id="CHEBI:49883"/>
    </ligand>
</feature>
<dbReference type="PANTHER" id="PTHR10537:SF3">
    <property type="entry name" value="DNA PRIMASE LARGE SUBUNIT"/>
    <property type="match status" value="1"/>
</dbReference>
<keyword evidence="7 9" id="KW-0411">Iron-sulfur</keyword>
<dbReference type="GO" id="GO:0006269">
    <property type="term" value="P:DNA replication, synthesis of primer"/>
    <property type="evidence" value="ECO:0000318"/>
    <property type="project" value="GO_Central"/>
</dbReference>
<evidence type="ECO:0000256" key="5">
    <source>
        <dbReference type="ARBA" id="ARBA00022723"/>
    </source>
</evidence>
<dbReference type="FunCoup" id="A0A061E601">
    <property type="interactions" value="2844"/>
</dbReference>
<dbReference type="CDD" id="cd07322">
    <property type="entry name" value="PriL_PriS_Eukaryotic"/>
    <property type="match status" value="1"/>
</dbReference>
<evidence type="ECO:0000256" key="7">
    <source>
        <dbReference type="ARBA" id="ARBA00023014"/>
    </source>
</evidence>
<keyword evidence="5 9" id="KW-0479">Metal-binding</keyword>
<feature type="domain" description="DNA primase large subunit C-terminal" evidence="11">
    <location>
        <begin position="269"/>
        <end position="438"/>
    </location>
</feature>
<dbReference type="Gramene" id="EOX99766">
    <property type="protein sequence ID" value="EOX99766"/>
    <property type="gene ID" value="TCM_008656"/>
</dbReference>
<dbReference type="InterPro" id="IPR007238">
    <property type="entry name" value="DNA_primase_lsu_euk/arc"/>
</dbReference>
<feature type="binding site" evidence="10">
    <location>
        <position position="359"/>
    </location>
    <ligand>
        <name>[4Fe-4S] cluster</name>
        <dbReference type="ChEBI" id="CHEBI:49883"/>
    </ligand>
</feature>
<dbReference type="OMA" id="RINYKPW"/>
<reference evidence="12 13" key="1">
    <citation type="journal article" date="2013" name="Genome Biol.">
        <title>The genome sequence of the most widely cultivated cacao type and its use to identify candidate genes regulating pod color.</title>
        <authorList>
            <person name="Motamayor J.C."/>
            <person name="Mockaitis K."/>
            <person name="Schmutz J."/>
            <person name="Haiminen N."/>
            <person name="Iii D.L."/>
            <person name="Cornejo O."/>
            <person name="Findley S.D."/>
            <person name="Zheng P."/>
            <person name="Utro F."/>
            <person name="Royaert S."/>
            <person name="Saski C."/>
            <person name="Jenkins J."/>
            <person name="Podicheti R."/>
            <person name="Zhao M."/>
            <person name="Scheffler B.E."/>
            <person name="Stack J.C."/>
            <person name="Feltus F.A."/>
            <person name="Mustiga G.M."/>
            <person name="Amores F."/>
            <person name="Phillips W."/>
            <person name="Marelli J.P."/>
            <person name="May G.D."/>
            <person name="Shapiro H."/>
            <person name="Ma J."/>
            <person name="Bustamante C.D."/>
            <person name="Schnell R.J."/>
            <person name="Main D."/>
            <person name="Gilbert D."/>
            <person name="Parida L."/>
            <person name="Kuhn D.N."/>
        </authorList>
    </citation>
    <scope>NUCLEOTIDE SEQUENCE [LARGE SCALE GENOMIC DNA]</scope>
    <source>
        <strain evidence="13">cv. Matina 1-6</strain>
    </source>
</reference>
<dbReference type="FunFam" id="1.20.930.80:FF:000002">
    <property type="entry name" value="DNA primase large subunit"/>
    <property type="match status" value="1"/>
</dbReference>
<feature type="binding site" evidence="10">
    <location>
        <position position="279"/>
    </location>
    <ligand>
        <name>[4Fe-4S] cluster</name>
        <dbReference type="ChEBI" id="CHEBI:49883"/>
    </ligand>
</feature>
<evidence type="ECO:0000256" key="9">
    <source>
        <dbReference type="PIRNR" id="PIRNR009449"/>
    </source>
</evidence>
<keyword evidence="8 9" id="KW-0238">DNA-binding</keyword>
<comment type="function">
    <text evidence="9">DNA primase is the polymerase that synthesizes small RNA primers for the Okazaki fragments made during discontinuous DNA replication.</text>
</comment>
<evidence type="ECO:0000256" key="10">
    <source>
        <dbReference type="PIRSR" id="PIRSR009449-1"/>
    </source>
</evidence>
<accession>A0A061E601</accession>
<name>A0A061E601_THECC</name>
<dbReference type="eggNOG" id="KOG2267">
    <property type="taxonomic scope" value="Eukaryota"/>
</dbReference>
<evidence type="ECO:0000256" key="6">
    <source>
        <dbReference type="ARBA" id="ARBA00023004"/>
    </source>
</evidence>
<keyword evidence="13" id="KW-1185">Reference proteome</keyword>
<dbReference type="GO" id="GO:0005658">
    <property type="term" value="C:alpha DNA polymerase:primase complex"/>
    <property type="evidence" value="ECO:0000318"/>
    <property type="project" value="GO_Central"/>
</dbReference>
<evidence type="ECO:0000259" key="11">
    <source>
        <dbReference type="Pfam" id="PF04104"/>
    </source>
</evidence>
<dbReference type="EMBL" id="CM001880">
    <property type="protein sequence ID" value="EOX99766.1"/>
    <property type="molecule type" value="Genomic_DNA"/>
</dbReference>
<sequence>MQVVRCHRISSSNDVVVSTLPLYRSAPPLEVRLEDFELFAVDRLRVLKGISDGLSRGKKPEEIAKLAMDLWKANMRYPQATEDVNKDNISHFVLRLVYCRTEELRKWFLSMETALFRYRFHSESSEAQRALMSEFNLPYKAVSNAEFESVKDKLVQVARSMGQTLLPADAIFYKVPFEEVSELVAGRRVFIHKGHAYVAMNQVVSIVVTQFRSHLSKALILTNRKWTSTIREQEKDRLTPIVEALCTSYLGPDYSQPKEFAEISIKDIDQIAKTSFPLCMRHLFEKVREDHHLKHGGRMQLGLFLKGVGLKVDDALAFWKAEFAQKVVGAERFDKEYAYNIRHNYGREGKRTDYTPYSCQKVILSTPGVGDHHGCPYRHFSEENLRAALARMGVGSRIVEDVIDKARNRHYQLACTLTFEAVHGSSCDAGINHPNQYFIESQKILQSKNGSMAQ</sequence>
<evidence type="ECO:0000256" key="8">
    <source>
        <dbReference type="ARBA" id="ARBA00023125"/>
    </source>
</evidence>
<dbReference type="GO" id="GO:0003677">
    <property type="term" value="F:DNA binding"/>
    <property type="evidence" value="ECO:0007669"/>
    <property type="project" value="UniProtKB-UniRule"/>
</dbReference>
<dbReference type="AlphaFoldDB" id="A0A061E601"/>
<evidence type="ECO:0000256" key="3">
    <source>
        <dbReference type="ARBA" id="ARBA00022515"/>
    </source>
</evidence>
<gene>
    <name evidence="12" type="ORF">TCM_008656</name>
</gene>
<feature type="binding site" evidence="10">
    <location>
        <position position="375"/>
    </location>
    <ligand>
        <name>[4Fe-4S] cluster</name>
        <dbReference type="ChEBI" id="CHEBI:49883"/>
    </ligand>
</feature>
<keyword evidence="6 9" id="KW-0408">Iron</keyword>
<evidence type="ECO:0000256" key="2">
    <source>
        <dbReference type="ARBA" id="ARBA00022485"/>
    </source>
</evidence>
<dbReference type="PANTHER" id="PTHR10537">
    <property type="entry name" value="DNA PRIMASE LARGE SUBUNIT"/>
    <property type="match status" value="1"/>
</dbReference>
<dbReference type="InterPro" id="IPR016558">
    <property type="entry name" value="DNA_primase_lsu_euk"/>
</dbReference>
<keyword evidence="4 9" id="KW-0235">DNA replication</keyword>
<dbReference type="PIRSF" id="PIRSF009449">
    <property type="entry name" value="DNA_primase_large_subunit"/>
    <property type="match status" value="1"/>
</dbReference>
<dbReference type="GO" id="GO:0046872">
    <property type="term" value="F:metal ion binding"/>
    <property type="evidence" value="ECO:0007669"/>
    <property type="project" value="UniProtKB-UniRule"/>
</dbReference>
<protein>
    <recommendedName>
        <fullName evidence="9">DNA primase large subunit</fullName>
    </recommendedName>
</protein>
<dbReference type="Pfam" id="PF26466">
    <property type="entry name" value="DNA_primase_lrg_N"/>
    <property type="match status" value="1"/>
</dbReference>
<dbReference type="GO" id="GO:0006270">
    <property type="term" value="P:DNA replication initiation"/>
    <property type="evidence" value="ECO:0000318"/>
    <property type="project" value="GO_Central"/>
</dbReference>
<keyword evidence="3 9" id="KW-0639">Primosome</keyword>
<comment type="cofactor">
    <cofactor evidence="9">
        <name>[4Fe-4S] cluster</name>
        <dbReference type="ChEBI" id="CHEBI:49883"/>
    </cofactor>
    <text evidence="9">Binds 1 [4Fe-4S] cluster.</text>
</comment>
<dbReference type="Pfam" id="PF04104">
    <property type="entry name" value="DNA_primase_lrg"/>
    <property type="match status" value="1"/>
</dbReference>